<evidence type="ECO:0000313" key="7">
    <source>
        <dbReference type="Ensembl" id="ENSCMIP00000025213.1"/>
    </source>
</evidence>
<dbReference type="GeneTree" id="ENSGT01050000248146"/>
<evidence type="ECO:0000256" key="5">
    <source>
        <dbReference type="ARBA" id="ARBA00023136"/>
    </source>
</evidence>
<name>A0A4W3IEA1_CALMI</name>
<sequence length="109" mass="12091">MYSHLPTSLICLIPHSPTHCLPRLPLAFWLSLHPSAPPSVEGGRNETNAHFSNRSENQFSLYIGLFLAVISSLFIGCSFIFKKKGLLRLSEKGITRAGKGSFYVRNDSV</sequence>
<keyword evidence="8" id="KW-1185">Reference proteome</keyword>
<evidence type="ECO:0000313" key="8">
    <source>
        <dbReference type="Proteomes" id="UP000314986"/>
    </source>
</evidence>
<dbReference type="InParanoid" id="A0A4W3IEA1"/>
<dbReference type="GO" id="GO:0016020">
    <property type="term" value="C:membrane"/>
    <property type="evidence" value="ECO:0007669"/>
    <property type="project" value="UniProtKB-SubCell"/>
</dbReference>
<comment type="similarity">
    <text evidence="2">Belongs to the NIPA family.</text>
</comment>
<reference evidence="8" key="1">
    <citation type="journal article" date="2006" name="Science">
        <title>Ancient noncoding elements conserved in the human genome.</title>
        <authorList>
            <person name="Venkatesh B."/>
            <person name="Kirkness E.F."/>
            <person name="Loh Y.H."/>
            <person name="Halpern A.L."/>
            <person name="Lee A.P."/>
            <person name="Johnson J."/>
            <person name="Dandona N."/>
            <person name="Viswanathan L.D."/>
            <person name="Tay A."/>
            <person name="Venter J.C."/>
            <person name="Strausberg R.L."/>
            <person name="Brenner S."/>
        </authorList>
    </citation>
    <scope>NUCLEOTIDE SEQUENCE [LARGE SCALE GENOMIC DNA]</scope>
</reference>
<evidence type="ECO:0000256" key="4">
    <source>
        <dbReference type="ARBA" id="ARBA00022989"/>
    </source>
</evidence>
<dbReference type="AlphaFoldDB" id="A0A4W3IEA1"/>
<protein>
    <recommendedName>
        <fullName evidence="9">Transmembrane protein</fullName>
    </recommendedName>
</protein>
<organism evidence="7 8">
    <name type="scientific">Callorhinchus milii</name>
    <name type="common">Ghost shark</name>
    <dbReference type="NCBI Taxonomy" id="7868"/>
    <lineage>
        <taxon>Eukaryota</taxon>
        <taxon>Metazoa</taxon>
        <taxon>Chordata</taxon>
        <taxon>Craniata</taxon>
        <taxon>Vertebrata</taxon>
        <taxon>Chondrichthyes</taxon>
        <taxon>Holocephali</taxon>
        <taxon>Chimaeriformes</taxon>
        <taxon>Callorhinchidae</taxon>
        <taxon>Callorhinchus</taxon>
    </lineage>
</organism>
<dbReference type="STRING" id="7868.ENSCMIP00000025213"/>
<reference evidence="7" key="5">
    <citation type="submission" date="2025-09" db="UniProtKB">
        <authorList>
            <consortium name="Ensembl"/>
        </authorList>
    </citation>
    <scope>IDENTIFICATION</scope>
</reference>
<dbReference type="Proteomes" id="UP000314986">
    <property type="component" value="Unassembled WGS sequence"/>
</dbReference>
<proteinExistence type="inferred from homology"/>
<evidence type="ECO:0008006" key="9">
    <source>
        <dbReference type="Google" id="ProtNLM"/>
    </source>
</evidence>
<evidence type="ECO:0000256" key="2">
    <source>
        <dbReference type="ARBA" id="ARBA00007230"/>
    </source>
</evidence>
<feature type="transmembrane region" description="Helical" evidence="6">
    <location>
        <begin position="59"/>
        <end position="81"/>
    </location>
</feature>
<reference evidence="7" key="4">
    <citation type="submission" date="2025-08" db="UniProtKB">
        <authorList>
            <consortium name="Ensembl"/>
        </authorList>
    </citation>
    <scope>IDENTIFICATION</scope>
</reference>
<evidence type="ECO:0000256" key="6">
    <source>
        <dbReference type="SAM" id="Phobius"/>
    </source>
</evidence>
<evidence type="ECO:0000256" key="3">
    <source>
        <dbReference type="ARBA" id="ARBA00022692"/>
    </source>
</evidence>
<reference evidence="8" key="2">
    <citation type="journal article" date="2007" name="PLoS Biol.">
        <title>Survey sequencing and comparative analysis of the elephant shark (Callorhinchus milii) genome.</title>
        <authorList>
            <person name="Venkatesh B."/>
            <person name="Kirkness E.F."/>
            <person name="Loh Y.H."/>
            <person name="Halpern A.L."/>
            <person name="Lee A.P."/>
            <person name="Johnson J."/>
            <person name="Dandona N."/>
            <person name="Viswanathan L.D."/>
            <person name="Tay A."/>
            <person name="Venter J.C."/>
            <person name="Strausberg R.L."/>
            <person name="Brenner S."/>
        </authorList>
    </citation>
    <scope>NUCLEOTIDE SEQUENCE [LARGE SCALE GENOMIC DNA]</scope>
</reference>
<dbReference type="InterPro" id="IPR008521">
    <property type="entry name" value="Mg_trans_NIPA"/>
</dbReference>
<keyword evidence="3 6" id="KW-0812">Transmembrane</keyword>
<keyword evidence="4 6" id="KW-1133">Transmembrane helix</keyword>
<dbReference type="GO" id="GO:0015095">
    <property type="term" value="F:magnesium ion transmembrane transporter activity"/>
    <property type="evidence" value="ECO:0007669"/>
    <property type="project" value="InterPro"/>
</dbReference>
<keyword evidence="5 6" id="KW-0472">Membrane</keyword>
<comment type="subcellular location">
    <subcellularLocation>
        <location evidence="1">Membrane</location>
        <topology evidence="1">Multi-pass membrane protein</topology>
    </subcellularLocation>
</comment>
<dbReference type="Ensembl" id="ENSCMIT00000025626.1">
    <property type="protein sequence ID" value="ENSCMIP00000025213.1"/>
    <property type="gene ID" value="ENSCMIG00000011090.1"/>
</dbReference>
<accession>A0A4W3IEA1</accession>
<dbReference type="Pfam" id="PF05653">
    <property type="entry name" value="Mg_trans_NIPA"/>
    <property type="match status" value="1"/>
</dbReference>
<evidence type="ECO:0000256" key="1">
    <source>
        <dbReference type="ARBA" id="ARBA00004141"/>
    </source>
</evidence>
<reference evidence="8" key="3">
    <citation type="journal article" date="2014" name="Nature">
        <title>Elephant shark genome provides unique insights into gnathostome evolution.</title>
        <authorList>
            <consortium name="International Elephant Shark Genome Sequencing Consortium"/>
            <person name="Venkatesh B."/>
            <person name="Lee A.P."/>
            <person name="Ravi V."/>
            <person name="Maurya A.K."/>
            <person name="Lian M.M."/>
            <person name="Swann J.B."/>
            <person name="Ohta Y."/>
            <person name="Flajnik M.F."/>
            <person name="Sutoh Y."/>
            <person name="Kasahara M."/>
            <person name="Hoon S."/>
            <person name="Gangu V."/>
            <person name="Roy S.W."/>
            <person name="Irimia M."/>
            <person name="Korzh V."/>
            <person name="Kondrychyn I."/>
            <person name="Lim Z.W."/>
            <person name="Tay B.H."/>
            <person name="Tohari S."/>
            <person name="Kong K.W."/>
            <person name="Ho S."/>
            <person name="Lorente-Galdos B."/>
            <person name="Quilez J."/>
            <person name="Marques-Bonet T."/>
            <person name="Raney B.J."/>
            <person name="Ingham P.W."/>
            <person name="Tay A."/>
            <person name="Hillier L.W."/>
            <person name="Minx P."/>
            <person name="Boehm T."/>
            <person name="Wilson R.K."/>
            <person name="Brenner S."/>
            <person name="Warren W.C."/>
        </authorList>
    </citation>
    <scope>NUCLEOTIDE SEQUENCE [LARGE SCALE GENOMIC DNA]</scope>
</reference>